<dbReference type="GO" id="GO:0046872">
    <property type="term" value="F:metal ion binding"/>
    <property type="evidence" value="ECO:0007669"/>
    <property type="project" value="UniProtKB-KW"/>
</dbReference>
<evidence type="ECO:0000313" key="8">
    <source>
        <dbReference type="Proteomes" id="UP000094444"/>
    </source>
</evidence>
<sequence>MAADMTPRPQTAIARLKDHEQEDLEDAVRSAVNGAYLHWPNEAGFANLDEHRGPIELPVRGRIPAWAAGSIYRTGPGANKVNNTPGGTLQISHWFDGLAHTHRFDIVATNDGVKSKVWYSSRRQADDFVNHVQKNGMRDIVTFGQRADPCIGLFGKVMSSWVVAHTGRETKKAENIGVTVQLDVPGLTCVAKGGAVLPRLNTVWLGTDCHLLRQVDKKSLEPIGIARQDGLHAELDGELSCAHAQRCPTTGDYININIKAGYPATYKVFRVSAATGETEILATISHQKLPTAYIHSFFLSRHFVVLRVPSSHISKHGLSVLWKRNILDALKPFDQSKKNKWFVIDRISGRGVLAEFETEAAFFFHTVNCFDIQYPELGKWTINCDTIEYPNMNVLKGLYYDVMLNQGGKASTVWGTEEQARGMLPQLKRWKFTLPMTHRIPPRRRPSQSSTFHDWVKTALLKQGEKLAQKVRHRARVVAGVFRGLPARALSMLRQRPISHKVQMEGGLQERGADPSKSTEGGAISDARSTSTIEIPSPHVGELPTINPAYHAKAYRYVYSLAMSGRSTLMDTIVKTNLVSRAVLQWDNPLGHTPGEAIFVRRPGAVKEDDGVLLSVVLDGFSKKSYLLCLDARTMLEMGRAEMDFAVGFGFHGVHEPDLPIATTSEEGSGECEKK</sequence>
<evidence type="ECO:0000256" key="4">
    <source>
        <dbReference type="ARBA" id="ARBA00023004"/>
    </source>
</evidence>
<keyword evidence="8" id="KW-1185">Reference proteome</keyword>
<dbReference type="Pfam" id="PF03055">
    <property type="entry name" value="RPE65"/>
    <property type="match status" value="1"/>
</dbReference>
<dbReference type="PANTHER" id="PTHR10543:SF24">
    <property type="entry name" value="CAROTENOID ISOMEROOXYGENASE"/>
    <property type="match status" value="1"/>
</dbReference>
<reference evidence="7" key="1">
    <citation type="submission" date="2017-09" db="EMBL/GenBank/DDBJ databases">
        <title>Polyketide synthases of a Diaporthe helianthi virulent isolate.</title>
        <authorList>
            <person name="Baroncelli R."/>
        </authorList>
    </citation>
    <scope>NUCLEOTIDE SEQUENCE [LARGE SCALE GENOMIC DNA]</scope>
    <source>
        <strain evidence="7">7/96</strain>
    </source>
</reference>
<feature type="binding site" evidence="5">
    <location>
        <position position="243"/>
    </location>
    <ligand>
        <name>Fe cation</name>
        <dbReference type="ChEBI" id="CHEBI:24875"/>
        <note>catalytic</note>
    </ligand>
</feature>
<dbReference type="GO" id="GO:0016121">
    <property type="term" value="P:carotene catabolic process"/>
    <property type="evidence" value="ECO:0007669"/>
    <property type="project" value="TreeGrafter"/>
</dbReference>
<organism evidence="7 8">
    <name type="scientific">Diaporthe helianthi</name>
    <dbReference type="NCBI Taxonomy" id="158607"/>
    <lineage>
        <taxon>Eukaryota</taxon>
        <taxon>Fungi</taxon>
        <taxon>Dikarya</taxon>
        <taxon>Ascomycota</taxon>
        <taxon>Pezizomycotina</taxon>
        <taxon>Sordariomycetes</taxon>
        <taxon>Sordariomycetidae</taxon>
        <taxon>Diaporthales</taxon>
        <taxon>Diaporthaceae</taxon>
        <taxon>Diaporthe</taxon>
    </lineage>
</organism>
<dbReference type="GO" id="GO:0010436">
    <property type="term" value="F:carotenoid dioxygenase activity"/>
    <property type="evidence" value="ECO:0007669"/>
    <property type="project" value="TreeGrafter"/>
</dbReference>
<protein>
    <submittedName>
        <fullName evidence="7">Carotenoid cleavage dioxygenase 1</fullName>
    </submittedName>
</protein>
<evidence type="ECO:0000256" key="3">
    <source>
        <dbReference type="ARBA" id="ARBA00023002"/>
    </source>
</evidence>
<comment type="caution">
    <text evidence="7">The sequence shown here is derived from an EMBL/GenBank/DDBJ whole genome shotgun (WGS) entry which is preliminary data.</text>
</comment>
<feature type="binding site" evidence="5">
    <location>
        <position position="652"/>
    </location>
    <ligand>
        <name>Fe cation</name>
        <dbReference type="ChEBI" id="CHEBI:24875"/>
        <note>catalytic</note>
    </ligand>
</feature>
<dbReference type="OrthoDB" id="407010at2759"/>
<gene>
    <name evidence="7" type="ORF">DHEL01_v210288</name>
</gene>
<feature type="binding site" evidence="5">
    <location>
        <position position="365"/>
    </location>
    <ligand>
        <name>Fe cation</name>
        <dbReference type="ChEBI" id="CHEBI:24875"/>
        <note>catalytic</note>
    </ligand>
</feature>
<evidence type="ECO:0000256" key="5">
    <source>
        <dbReference type="PIRSR" id="PIRSR604294-1"/>
    </source>
</evidence>
<dbReference type="STRING" id="158607.A0A2P5HM55"/>
<comment type="similarity">
    <text evidence="1">Belongs to the carotenoid oxygenase family.</text>
</comment>
<proteinExistence type="inferred from homology"/>
<keyword evidence="4 5" id="KW-0408">Iron</keyword>
<feature type="binding site" evidence="5">
    <location>
        <position position="295"/>
    </location>
    <ligand>
        <name>Fe cation</name>
        <dbReference type="ChEBI" id="CHEBI:24875"/>
        <note>catalytic</note>
    </ligand>
</feature>
<accession>A0A2P5HM55</accession>
<dbReference type="InParanoid" id="A0A2P5HM55"/>
<dbReference type="AlphaFoldDB" id="A0A2P5HM55"/>
<evidence type="ECO:0000256" key="2">
    <source>
        <dbReference type="ARBA" id="ARBA00022723"/>
    </source>
</evidence>
<name>A0A2P5HM55_DIAHE</name>
<dbReference type="EMBL" id="MAVT02001308">
    <property type="protein sequence ID" value="POS71315.1"/>
    <property type="molecule type" value="Genomic_DNA"/>
</dbReference>
<evidence type="ECO:0000256" key="1">
    <source>
        <dbReference type="ARBA" id="ARBA00006787"/>
    </source>
</evidence>
<comment type="cofactor">
    <cofactor evidence="5">
        <name>Fe(2+)</name>
        <dbReference type="ChEBI" id="CHEBI:29033"/>
    </cofactor>
    <text evidence="5">Binds 1 Fe(2+) ion per subunit.</text>
</comment>
<dbReference type="InterPro" id="IPR004294">
    <property type="entry name" value="Carotenoid_Oase"/>
</dbReference>
<dbReference type="PANTHER" id="PTHR10543">
    <property type="entry name" value="BETA-CAROTENE DIOXYGENASE"/>
    <property type="match status" value="1"/>
</dbReference>
<feature type="region of interest" description="Disordered" evidence="6">
    <location>
        <begin position="504"/>
        <end position="538"/>
    </location>
</feature>
<keyword evidence="2 5" id="KW-0479">Metal-binding</keyword>
<evidence type="ECO:0000256" key="6">
    <source>
        <dbReference type="SAM" id="MobiDB-lite"/>
    </source>
</evidence>
<evidence type="ECO:0000313" key="7">
    <source>
        <dbReference type="EMBL" id="POS71315.1"/>
    </source>
</evidence>
<keyword evidence="3" id="KW-0560">Oxidoreductase</keyword>
<dbReference type="Proteomes" id="UP000094444">
    <property type="component" value="Unassembled WGS sequence"/>
</dbReference>
<keyword evidence="7" id="KW-0223">Dioxygenase</keyword>